<gene>
    <name evidence="1" type="ORF">Taro_037171</name>
</gene>
<reference evidence="1" key="1">
    <citation type="submission" date="2017-07" db="EMBL/GenBank/DDBJ databases">
        <title>Taro Niue Genome Assembly and Annotation.</title>
        <authorList>
            <person name="Atibalentja N."/>
            <person name="Keating K."/>
            <person name="Fields C.J."/>
        </authorList>
    </citation>
    <scope>NUCLEOTIDE SEQUENCE</scope>
    <source>
        <strain evidence="1">Niue_2</strain>
        <tissue evidence="1">Leaf</tissue>
    </source>
</reference>
<keyword evidence="2" id="KW-1185">Reference proteome</keyword>
<dbReference type="AlphaFoldDB" id="A0A843W8Y6"/>
<evidence type="ECO:0000313" key="1">
    <source>
        <dbReference type="EMBL" id="MQM04376.1"/>
    </source>
</evidence>
<sequence length="85" mass="9845">MEKHRGEFSHMADRKKKTVEKEAKLYGQRFERCPRTCWSQSMARDIAKSSEEDVRSPWTVIATLWTTSAQPKVVLIGISSINVYK</sequence>
<proteinExistence type="predicted"/>
<evidence type="ECO:0000313" key="2">
    <source>
        <dbReference type="Proteomes" id="UP000652761"/>
    </source>
</evidence>
<organism evidence="1 2">
    <name type="scientific">Colocasia esculenta</name>
    <name type="common">Wild taro</name>
    <name type="synonym">Arum esculentum</name>
    <dbReference type="NCBI Taxonomy" id="4460"/>
    <lineage>
        <taxon>Eukaryota</taxon>
        <taxon>Viridiplantae</taxon>
        <taxon>Streptophyta</taxon>
        <taxon>Embryophyta</taxon>
        <taxon>Tracheophyta</taxon>
        <taxon>Spermatophyta</taxon>
        <taxon>Magnoliopsida</taxon>
        <taxon>Liliopsida</taxon>
        <taxon>Araceae</taxon>
        <taxon>Aroideae</taxon>
        <taxon>Colocasieae</taxon>
        <taxon>Colocasia</taxon>
    </lineage>
</organism>
<accession>A0A843W8Y6</accession>
<protein>
    <submittedName>
        <fullName evidence="1">Uncharacterized protein</fullName>
    </submittedName>
</protein>
<comment type="caution">
    <text evidence="1">The sequence shown here is derived from an EMBL/GenBank/DDBJ whole genome shotgun (WGS) entry which is preliminary data.</text>
</comment>
<name>A0A843W8Y6_COLES</name>
<dbReference type="EMBL" id="NMUH01003204">
    <property type="protein sequence ID" value="MQM04376.1"/>
    <property type="molecule type" value="Genomic_DNA"/>
</dbReference>
<dbReference type="Proteomes" id="UP000652761">
    <property type="component" value="Unassembled WGS sequence"/>
</dbReference>